<evidence type="ECO:0000313" key="2">
    <source>
        <dbReference type="EMBL" id="XBS19672.1"/>
    </source>
</evidence>
<evidence type="ECO:0000313" key="3">
    <source>
        <dbReference type="Proteomes" id="UP001225378"/>
    </source>
</evidence>
<dbReference type="InterPro" id="IPR043129">
    <property type="entry name" value="ATPase_NBD"/>
</dbReference>
<dbReference type="InterPro" id="IPR002821">
    <property type="entry name" value="Hydantoinase_A"/>
</dbReference>
<reference evidence="2 3" key="1">
    <citation type="journal article" date="2024" name="Microbiology">
        <title>Methylomarinum rosea sp. nov., a novel halophilic methanotrophic bacterium from the hypersaline Lake Elton.</title>
        <authorList>
            <person name="Suleimanov R.Z."/>
            <person name="Oshkin I.Y."/>
            <person name="Danilova O.V."/>
            <person name="Suzina N.E."/>
            <person name="Dedysh S.N."/>
        </authorList>
    </citation>
    <scope>NUCLEOTIDE SEQUENCE [LARGE SCALE GENOMIC DNA]</scope>
    <source>
        <strain evidence="2 3">Ch1-1</strain>
    </source>
</reference>
<sequence>MQQHIIGWDIGGAHVKAALLDGEGSVVDVLLLPCPLWQGMAYLAEAVQTVLAHFSEPDCRHALTMTGELVDLFDSREQGVRRIIEAMLDYLQGKELAVYAGRRGFLSPANLSEQDCLDIASMNWLASASLAARTIDAGLFVDIGSTTTDVLLLERGSVSAIGLTDYQRLVSAELVYTGIVRTAVMAVAQQALFNGQNMGLMAEYFATMADVYRITGELNEDHDLSDTADGGAKTAEASARRLSRMTGYEFESKDWPIWLEFARQIKAVQKQQIAAACRRQMQRTTPGDDFCFVGAGIGRFLVQEIAEQLGASYLDFNQLTKQDQSKAGIDSADCAPAVAVASLAAEFC</sequence>
<dbReference type="EMBL" id="CP157743">
    <property type="protein sequence ID" value="XBS19672.1"/>
    <property type="molecule type" value="Genomic_DNA"/>
</dbReference>
<proteinExistence type="predicted"/>
<keyword evidence="3" id="KW-1185">Reference proteome</keyword>
<name>A0AAU7NRP1_9GAMM</name>
<gene>
    <name evidence="2" type="ORF">Q9L42_015085</name>
</gene>
<dbReference type="Pfam" id="PF01968">
    <property type="entry name" value="Hydantoinase_A"/>
    <property type="match status" value="1"/>
</dbReference>
<dbReference type="Proteomes" id="UP001225378">
    <property type="component" value="Chromosome"/>
</dbReference>
<dbReference type="Gene3D" id="3.30.420.190">
    <property type="entry name" value="conserved archaeal protein q6m145"/>
    <property type="match status" value="1"/>
</dbReference>
<organism evidence="2 3">
    <name type="scientific">Methylomarinum roseum</name>
    <dbReference type="NCBI Taxonomy" id="3067653"/>
    <lineage>
        <taxon>Bacteria</taxon>
        <taxon>Pseudomonadati</taxon>
        <taxon>Pseudomonadota</taxon>
        <taxon>Gammaproteobacteria</taxon>
        <taxon>Methylococcales</taxon>
        <taxon>Methylococcaceae</taxon>
        <taxon>Methylomarinum</taxon>
    </lineage>
</organism>
<dbReference type="GO" id="GO:0016787">
    <property type="term" value="F:hydrolase activity"/>
    <property type="evidence" value="ECO:0007669"/>
    <property type="project" value="InterPro"/>
</dbReference>
<dbReference type="Gene3D" id="3.30.420.40">
    <property type="match status" value="1"/>
</dbReference>
<dbReference type="InterPro" id="IPR002756">
    <property type="entry name" value="MfnF"/>
</dbReference>
<dbReference type="KEGG" id="mech:Q9L42_015085"/>
<dbReference type="RefSeq" id="WP_305907590.1">
    <property type="nucleotide sequence ID" value="NZ_CP157743.1"/>
</dbReference>
<evidence type="ECO:0000259" key="1">
    <source>
        <dbReference type="Pfam" id="PF01968"/>
    </source>
</evidence>
<dbReference type="SUPFAM" id="SSF53067">
    <property type="entry name" value="Actin-like ATPase domain"/>
    <property type="match status" value="1"/>
</dbReference>
<dbReference type="AlphaFoldDB" id="A0AAU7NRP1"/>
<feature type="domain" description="Hydantoinase A/oxoprolinase" evidence="1">
    <location>
        <begin position="62"/>
        <end position="315"/>
    </location>
</feature>
<accession>A0AAU7NRP1</accession>
<protein>
    <submittedName>
        <fullName evidence="2">Hydantoinase/oxoprolinase family protein</fullName>
    </submittedName>
</protein>
<dbReference type="NCBIfam" id="TIGR03123">
    <property type="entry name" value="one_C_unchar_1"/>
    <property type="match status" value="1"/>
</dbReference>